<organism evidence="2 3">
    <name type="scientific">Mytilus galloprovincialis</name>
    <name type="common">Mediterranean mussel</name>
    <dbReference type="NCBI Taxonomy" id="29158"/>
    <lineage>
        <taxon>Eukaryota</taxon>
        <taxon>Metazoa</taxon>
        <taxon>Spiralia</taxon>
        <taxon>Lophotrochozoa</taxon>
        <taxon>Mollusca</taxon>
        <taxon>Bivalvia</taxon>
        <taxon>Autobranchia</taxon>
        <taxon>Pteriomorphia</taxon>
        <taxon>Mytilida</taxon>
        <taxon>Mytiloidea</taxon>
        <taxon>Mytilidae</taxon>
        <taxon>Mytilinae</taxon>
        <taxon>Mytilus</taxon>
    </lineage>
</organism>
<evidence type="ECO:0000313" key="3">
    <source>
        <dbReference type="Proteomes" id="UP000596742"/>
    </source>
</evidence>
<evidence type="ECO:0000256" key="1">
    <source>
        <dbReference type="SAM" id="MobiDB-lite"/>
    </source>
</evidence>
<sequence length="232" mass="26600">MASDEDADVFEITDFTTASDWERFIARLEEVLHEWKLVNNKPKPPAAKDEFTTGEWLEKTDDICFADFKFLITYHYLNISGSKSESLDRQSPDNDVEEEGEKRRYGLQEFIVITPADRNKAIDSESRAKVLLSSVSVALTNSSSSIPVFIQIQQPWRQMYCGTSVMSEMSVEFDVIHLTRIPQQYSHLAGLLDVFKSKLATQVTPRPTVDVAVRFTYQLQEWVNSPWPQEPP</sequence>
<dbReference type="GO" id="GO:0005096">
    <property type="term" value="F:GTPase activator activity"/>
    <property type="evidence" value="ECO:0007669"/>
    <property type="project" value="InterPro"/>
</dbReference>
<feature type="non-terminal residue" evidence="2">
    <location>
        <position position="232"/>
    </location>
</feature>
<comment type="caution">
    <text evidence="2">The sequence shown here is derived from an EMBL/GenBank/DDBJ whole genome shotgun (WGS) entry which is preliminary data.</text>
</comment>
<dbReference type="AlphaFoldDB" id="A0A8B6DK28"/>
<feature type="region of interest" description="Disordered" evidence="1">
    <location>
        <begin position="83"/>
        <end position="102"/>
    </location>
</feature>
<proteinExistence type="predicted"/>
<dbReference type="PANTHER" id="PTHR21422">
    <property type="entry name" value="RAB3 GTPASE-ACTIVATING PROTEIN CATALYTIC SUBUNIT"/>
    <property type="match status" value="1"/>
</dbReference>
<dbReference type="Proteomes" id="UP000596742">
    <property type="component" value="Unassembled WGS sequence"/>
</dbReference>
<gene>
    <name evidence="2" type="ORF">MGAL_10B040897</name>
</gene>
<dbReference type="InterPro" id="IPR045700">
    <property type="entry name" value="Rab3GAP1"/>
</dbReference>
<dbReference type="PANTHER" id="PTHR21422:SF9">
    <property type="entry name" value="RAB3 GTPASE-ACTIVATING PROTEIN CATALYTIC SUBUNIT"/>
    <property type="match status" value="1"/>
</dbReference>
<dbReference type="EMBL" id="UYJE01003677">
    <property type="protein sequence ID" value="VDI21450.1"/>
    <property type="molecule type" value="Genomic_DNA"/>
</dbReference>
<reference evidence="2" key="1">
    <citation type="submission" date="2018-11" db="EMBL/GenBank/DDBJ databases">
        <authorList>
            <person name="Alioto T."/>
            <person name="Alioto T."/>
        </authorList>
    </citation>
    <scope>NUCLEOTIDE SEQUENCE</scope>
</reference>
<name>A0A8B6DK28_MYTGA</name>
<evidence type="ECO:0000313" key="2">
    <source>
        <dbReference type="EMBL" id="VDI21450.1"/>
    </source>
</evidence>
<dbReference type="OrthoDB" id="17346at2759"/>
<accession>A0A8B6DK28</accession>
<keyword evidence="3" id="KW-1185">Reference proteome</keyword>
<protein>
    <submittedName>
        <fullName evidence="2">Rab3 GTPase-activating protein catalytic subunit</fullName>
    </submittedName>
</protein>